<name>A0A345ZX57_9HYPH</name>
<organism evidence="6 7">
    <name type="scientific">Pseudolabrys taiwanensis</name>
    <dbReference type="NCBI Taxonomy" id="331696"/>
    <lineage>
        <taxon>Bacteria</taxon>
        <taxon>Pseudomonadati</taxon>
        <taxon>Pseudomonadota</taxon>
        <taxon>Alphaproteobacteria</taxon>
        <taxon>Hyphomicrobiales</taxon>
        <taxon>Xanthobacteraceae</taxon>
        <taxon>Pseudolabrys</taxon>
    </lineage>
</organism>
<feature type="domain" description="ABC transporter" evidence="5">
    <location>
        <begin position="2"/>
        <end position="233"/>
    </location>
</feature>
<dbReference type="KEGG" id="ptaw:DW352_13875"/>
<dbReference type="PROSITE" id="PS50893">
    <property type="entry name" value="ABC_TRANSPORTER_2"/>
    <property type="match status" value="1"/>
</dbReference>
<evidence type="ECO:0000256" key="3">
    <source>
        <dbReference type="ARBA" id="ARBA00022741"/>
    </source>
</evidence>
<dbReference type="PANTHER" id="PTHR42788">
    <property type="entry name" value="TAURINE IMPORT ATP-BINDING PROTEIN-RELATED"/>
    <property type="match status" value="1"/>
</dbReference>
<keyword evidence="3" id="KW-0547">Nucleotide-binding</keyword>
<dbReference type="RefSeq" id="WP_115691883.1">
    <property type="nucleotide sequence ID" value="NZ_CP031417.1"/>
</dbReference>
<dbReference type="PROSITE" id="PS00211">
    <property type="entry name" value="ABC_TRANSPORTER_1"/>
    <property type="match status" value="1"/>
</dbReference>
<dbReference type="InterPro" id="IPR027417">
    <property type="entry name" value="P-loop_NTPase"/>
</dbReference>
<evidence type="ECO:0000313" key="6">
    <source>
        <dbReference type="EMBL" id="AXK81504.1"/>
    </source>
</evidence>
<dbReference type="InterPro" id="IPR017871">
    <property type="entry name" value="ABC_transporter-like_CS"/>
</dbReference>
<evidence type="ECO:0000256" key="2">
    <source>
        <dbReference type="ARBA" id="ARBA00022448"/>
    </source>
</evidence>
<evidence type="ECO:0000256" key="1">
    <source>
        <dbReference type="ARBA" id="ARBA00005417"/>
    </source>
</evidence>
<keyword evidence="2" id="KW-0813">Transport</keyword>
<dbReference type="EMBL" id="CP031417">
    <property type="protein sequence ID" value="AXK81504.1"/>
    <property type="molecule type" value="Genomic_DNA"/>
</dbReference>
<dbReference type="SUPFAM" id="SSF52540">
    <property type="entry name" value="P-loop containing nucleoside triphosphate hydrolases"/>
    <property type="match status" value="1"/>
</dbReference>
<dbReference type="AlphaFoldDB" id="A0A345ZX57"/>
<dbReference type="GO" id="GO:0016887">
    <property type="term" value="F:ATP hydrolysis activity"/>
    <property type="evidence" value="ECO:0007669"/>
    <property type="project" value="InterPro"/>
</dbReference>
<evidence type="ECO:0000259" key="5">
    <source>
        <dbReference type="PROSITE" id="PS50893"/>
    </source>
</evidence>
<protein>
    <submittedName>
        <fullName evidence="6">ABC transporter ATP-binding protein</fullName>
    </submittedName>
</protein>
<proteinExistence type="inferred from homology"/>
<dbReference type="InterPro" id="IPR003593">
    <property type="entry name" value="AAA+_ATPase"/>
</dbReference>
<evidence type="ECO:0000256" key="4">
    <source>
        <dbReference type="ARBA" id="ARBA00022840"/>
    </source>
</evidence>
<dbReference type="InterPro" id="IPR003439">
    <property type="entry name" value="ABC_transporter-like_ATP-bd"/>
</dbReference>
<keyword evidence="4 6" id="KW-0067">ATP-binding</keyword>
<dbReference type="Pfam" id="PF00005">
    <property type="entry name" value="ABC_tran"/>
    <property type="match status" value="1"/>
</dbReference>
<dbReference type="Gene3D" id="3.40.50.300">
    <property type="entry name" value="P-loop containing nucleotide triphosphate hydrolases"/>
    <property type="match status" value="1"/>
</dbReference>
<comment type="similarity">
    <text evidence="1">Belongs to the ABC transporter superfamily.</text>
</comment>
<dbReference type="Proteomes" id="UP000254889">
    <property type="component" value="Chromosome"/>
</dbReference>
<accession>A0A345ZX57</accession>
<dbReference type="CDD" id="cd03293">
    <property type="entry name" value="ABC_NrtD_SsuB_transporters"/>
    <property type="match status" value="1"/>
</dbReference>
<gene>
    <name evidence="6" type="ORF">DW352_13875</name>
</gene>
<dbReference type="OrthoDB" id="9807242at2"/>
<dbReference type="GO" id="GO:0005524">
    <property type="term" value="F:ATP binding"/>
    <property type="evidence" value="ECO:0007669"/>
    <property type="project" value="UniProtKB-KW"/>
</dbReference>
<dbReference type="PANTHER" id="PTHR42788:SF13">
    <property type="entry name" value="ALIPHATIC SULFONATES IMPORT ATP-BINDING PROTEIN SSUB"/>
    <property type="match status" value="1"/>
</dbReference>
<dbReference type="SMART" id="SM00382">
    <property type="entry name" value="AAA"/>
    <property type="match status" value="1"/>
</dbReference>
<evidence type="ECO:0000313" key="7">
    <source>
        <dbReference type="Proteomes" id="UP000254889"/>
    </source>
</evidence>
<sequence>MLEFRNISFSFSGRRGSVEVLHDVSFECREDEIVAVIGPSGCGKSTLLSLATGLRKPTAGEVRIDGKVVKGPDPRLGMLFQQTTLLPWRSVVENVELGLEIRGEPKAARRQKAVSLMGQYGLGGFERKYPHALSGGMQKRAALAQTLAIEPTVLLLDEPFAALDAQTRVVIQNDVVKICRAGRRSMLIVTHDIAEALAMADRVVVLTRRPATVKEVYEVSFSREAASVADAPAMPGFSEYYKRIWNALDISVTGMGTAA</sequence>
<dbReference type="InterPro" id="IPR050166">
    <property type="entry name" value="ABC_transporter_ATP-bind"/>
</dbReference>
<keyword evidence="7" id="KW-1185">Reference proteome</keyword>
<reference evidence="6 7" key="1">
    <citation type="submission" date="2018-07" db="EMBL/GenBank/DDBJ databases">
        <authorList>
            <person name="Quirk P.G."/>
            <person name="Krulwich T.A."/>
        </authorList>
    </citation>
    <scope>NUCLEOTIDE SEQUENCE [LARGE SCALE GENOMIC DNA]</scope>
    <source>
        <strain evidence="6 7">CC-BB4</strain>
    </source>
</reference>